<name>E3JQI3_PUCGT</name>
<dbReference type="RefSeq" id="XP_003307680.2">
    <property type="nucleotide sequence ID" value="XM_003307632.2"/>
</dbReference>
<evidence type="ECO:0000313" key="2">
    <source>
        <dbReference type="Proteomes" id="UP000008783"/>
    </source>
</evidence>
<reference evidence="2" key="2">
    <citation type="journal article" date="2011" name="Proc. Natl. Acad. Sci. U.S.A.">
        <title>Obligate biotrophy features unraveled by the genomic analysis of rust fungi.</title>
        <authorList>
            <person name="Duplessis S."/>
            <person name="Cuomo C.A."/>
            <person name="Lin Y.-C."/>
            <person name="Aerts A."/>
            <person name="Tisserant E."/>
            <person name="Veneault-Fourrey C."/>
            <person name="Joly D.L."/>
            <person name="Hacquard S."/>
            <person name="Amselem J."/>
            <person name="Cantarel B.L."/>
            <person name="Chiu R."/>
            <person name="Coutinho P.M."/>
            <person name="Feau N."/>
            <person name="Field M."/>
            <person name="Frey P."/>
            <person name="Gelhaye E."/>
            <person name="Goldberg J."/>
            <person name="Grabherr M.G."/>
            <person name="Kodira C.D."/>
            <person name="Kohler A."/>
            <person name="Kuees U."/>
            <person name="Lindquist E.A."/>
            <person name="Lucas S.M."/>
            <person name="Mago R."/>
            <person name="Mauceli E."/>
            <person name="Morin E."/>
            <person name="Murat C."/>
            <person name="Pangilinan J.L."/>
            <person name="Park R."/>
            <person name="Pearson M."/>
            <person name="Quesneville H."/>
            <person name="Rouhier N."/>
            <person name="Sakthikumar S."/>
            <person name="Salamov A.A."/>
            <person name="Schmutz J."/>
            <person name="Selles B."/>
            <person name="Shapiro H."/>
            <person name="Tanguay P."/>
            <person name="Tuskan G.A."/>
            <person name="Henrissat B."/>
            <person name="Van de Peer Y."/>
            <person name="Rouze P."/>
            <person name="Ellis J.G."/>
            <person name="Dodds P.N."/>
            <person name="Schein J.E."/>
            <person name="Zhong S."/>
            <person name="Hamelin R.C."/>
            <person name="Grigoriev I.V."/>
            <person name="Szabo L.J."/>
            <person name="Martin F."/>
        </authorList>
    </citation>
    <scope>NUCLEOTIDE SEQUENCE [LARGE SCALE GENOMIC DNA]</scope>
    <source>
        <strain evidence="2">CRL 75-36-700-3 / race SCCL</strain>
    </source>
</reference>
<dbReference type="InParanoid" id="E3JQI3"/>
<dbReference type="HOGENOM" id="CLU_1886763_0_0_1"/>
<gene>
    <name evidence="1" type="ORF">PGTG_00630</name>
</gene>
<dbReference type="EMBL" id="DS178262">
    <property type="protein sequence ID" value="EFP74674.2"/>
    <property type="molecule type" value="Genomic_DNA"/>
</dbReference>
<dbReference type="KEGG" id="pgr:PGTG_00630"/>
<proteinExistence type="predicted"/>
<dbReference type="Proteomes" id="UP000008783">
    <property type="component" value="Unassembled WGS sequence"/>
</dbReference>
<dbReference type="GeneID" id="10527967"/>
<keyword evidence="2" id="KW-1185">Reference proteome</keyword>
<dbReference type="AlphaFoldDB" id="E3JQI3"/>
<sequence length="135" mass="15208">MPFPGAPRYGFFDKLVPKSRRSGRKLGNQSSPQLYEYSAVHIHSVGKSIVYEALFGQLMILGGESTFVAELYTLYSSSRQAQIMVRIDRGPTMERRHYGQDVMKTGWSVDDPLLLAPARLDDRLGGLRRDEVMLG</sequence>
<organism evidence="1 2">
    <name type="scientific">Puccinia graminis f. sp. tritici (strain CRL 75-36-700-3 / race SCCL)</name>
    <name type="common">Black stem rust fungus</name>
    <dbReference type="NCBI Taxonomy" id="418459"/>
    <lineage>
        <taxon>Eukaryota</taxon>
        <taxon>Fungi</taxon>
        <taxon>Dikarya</taxon>
        <taxon>Basidiomycota</taxon>
        <taxon>Pucciniomycotina</taxon>
        <taxon>Pucciniomycetes</taxon>
        <taxon>Pucciniales</taxon>
        <taxon>Pucciniaceae</taxon>
        <taxon>Puccinia</taxon>
    </lineage>
</organism>
<reference key="1">
    <citation type="submission" date="2007-01" db="EMBL/GenBank/DDBJ databases">
        <title>The Genome Sequence of Puccinia graminis f. sp. tritici Strain CRL 75-36-700-3.</title>
        <authorList>
            <consortium name="The Broad Institute Genome Sequencing Platform"/>
            <person name="Birren B."/>
            <person name="Lander E."/>
            <person name="Galagan J."/>
            <person name="Nusbaum C."/>
            <person name="Devon K."/>
            <person name="Cuomo C."/>
            <person name="Jaffe D."/>
            <person name="Butler J."/>
            <person name="Alvarez P."/>
            <person name="Gnerre S."/>
            <person name="Grabherr M."/>
            <person name="Mauceli E."/>
            <person name="Brockman W."/>
            <person name="Young S."/>
            <person name="LaButti K."/>
            <person name="Sykes S."/>
            <person name="DeCaprio D."/>
            <person name="Crawford M."/>
            <person name="Koehrsen M."/>
            <person name="Engels R."/>
            <person name="Montgomery P."/>
            <person name="Pearson M."/>
            <person name="Howarth C."/>
            <person name="Larson L."/>
            <person name="White J."/>
            <person name="Zeng Q."/>
            <person name="Kodira C."/>
            <person name="Yandava C."/>
            <person name="Alvarado L."/>
            <person name="O'Leary S."/>
            <person name="Szabo L."/>
            <person name="Dean R."/>
            <person name="Schein J."/>
        </authorList>
    </citation>
    <scope>NUCLEOTIDE SEQUENCE</scope>
    <source>
        <strain>CRL 75-36-700-3</strain>
    </source>
</reference>
<dbReference type="VEuPathDB" id="FungiDB:PGTG_00630"/>
<evidence type="ECO:0000313" key="1">
    <source>
        <dbReference type="EMBL" id="EFP74674.2"/>
    </source>
</evidence>
<accession>E3JQI3</accession>
<protein>
    <submittedName>
        <fullName evidence="1">Uncharacterized protein</fullName>
    </submittedName>
</protein>